<evidence type="ECO:0008006" key="5">
    <source>
        <dbReference type="Google" id="ProtNLM"/>
    </source>
</evidence>
<evidence type="ECO:0000256" key="1">
    <source>
        <dbReference type="SAM" id="MobiDB-lite"/>
    </source>
</evidence>
<dbReference type="EMBL" id="FOXD01000030">
    <property type="protein sequence ID" value="SFQ34456.1"/>
    <property type="molecule type" value="Genomic_DNA"/>
</dbReference>
<feature type="compositionally biased region" description="Acidic residues" evidence="1">
    <location>
        <begin position="34"/>
        <end position="45"/>
    </location>
</feature>
<evidence type="ECO:0000256" key="2">
    <source>
        <dbReference type="SAM" id="SignalP"/>
    </source>
</evidence>
<dbReference type="STRING" id="1884432.SAMN05518683_13040"/>
<feature type="region of interest" description="Disordered" evidence="1">
    <location>
        <begin position="25"/>
        <end position="47"/>
    </location>
</feature>
<dbReference type="AlphaFoldDB" id="A0A1I5XRL2"/>
<reference evidence="4" key="1">
    <citation type="submission" date="2016-10" db="EMBL/GenBank/DDBJ databases">
        <authorList>
            <person name="Varghese N."/>
            <person name="Submissions S."/>
        </authorList>
    </citation>
    <scope>NUCLEOTIDE SEQUENCE [LARGE SCALE GENOMIC DNA]</scope>
    <source>
        <strain evidence="4">S7</strain>
    </source>
</reference>
<keyword evidence="4" id="KW-1185">Reference proteome</keyword>
<feature type="chain" id="PRO_5038982075" description="Sporulation lipoprotein YhcN/YlaJ (Spore_YhcN_YlaJ)" evidence="2">
    <location>
        <begin position="22"/>
        <end position="127"/>
    </location>
</feature>
<dbReference type="Proteomes" id="UP000198892">
    <property type="component" value="Unassembled WGS sequence"/>
</dbReference>
<feature type="signal peptide" evidence="2">
    <location>
        <begin position="1"/>
        <end position="21"/>
    </location>
</feature>
<name>A0A1I5XRL2_9BACI</name>
<evidence type="ECO:0000313" key="4">
    <source>
        <dbReference type="Proteomes" id="UP000198892"/>
    </source>
</evidence>
<dbReference type="PROSITE" id="PS51257">
    <property type="entry name" value="PROKAR_LIPOPROTEIN"/>
    <property type="match status" value="1"/>
</dbReference>
<keyword evidence="2" id="KW-0732">Signal</keyword>
<protein>
    <recommendedName>
        <fullName evidence="5">Sporulation lipoprotein YhcN/YlaJ (Spore_YhcN_YlaJ)</fullName>
    </recommendedName>
</protein>
<evidence type="ECO:0000313" key="3">
    <source>
        <dbReference type="EMBL" id="SFQ34456.1"/>
    </source>
</evidence>
<gene>
    <name evidence="3" type="ORF">SAMN05518683_13040</name>
</gene>
<proteinExistence type="predicted"/>
<sequence length="127" mass="13597">MGKKKLGMMILAMIVALLASACGNNGQPNAPNGESEDSSSGESEDGVASKSISYEKLYQTSVFLGGSITEGLSYHDVLDEENVLAGVGKTAEFALKEDVDRLVSRMPEHIYIQQGSDDILWPKQSAE</sequence>
<organism evidence="3 4">
    <name type="scientific">Salibacterium halotolerans</name>
    <dbReference type="NCBI Taxonomy" id="1884432"/>
    <lineage>
        <taxon>Bacteria</taxon>
        <taxon>Bacillati</taxon>
        <taxon>Bacillota</taxon>
        <taxon>Bacilli</taxon>
        <taxon>Bacillales</taxon>
        <taxon>Bacillaceae</taxon>
    </lineage>
</organism>
<accession>A0A1I5XRL2</accession>